<dbReference type="Proteomes" id="UP000245771">
    <property type="component" value="Unassembled WGS sequence"/>
</dbReference>
<dbReference type="AlphaFoldDB" id="A0A316VAM8"/>
<dbReference type="InterPro" id="IPR021520">
    <property type="entry name" value="Stealth_CR2"/>
</dbReference>
<gene>
    <name evidence="5" type="ORF">FA14DRAFT_191221</name>
</gene>
<evidence type="ECO:0008006" key="7">
    <source>
        <dbReference type="Google" id="ProtNLM"/>
    </source>
</evidence>
<keyword evidence="2" id="KW-0808">Transferase</keyword>
<proteinExistence type="inferred from homology"/>
<organism evidence="5 6">
    <name type="scientific">Meira miltonrushii</name>
    <dbReference type="NCBI Taxonomy" id="1280837"/>
    <lineage>
        <taxon>Eukaryota</taxon>
        <taxon>Fungi</taxon>
        <taxon>Dikarya</taxon>
        <taxon>Basidiomycota</taxon>
        <taxon>Ustilaginomycotina</taxon>
        <taxon>Exobasidiomycetes</taxon>
        <taxon>Exobasidiales</taxon>
        <taxon>Brachybasidiaceae</taxon>
        <taxon>Meira</taxon>
    </lineage>
</organism>
<dbReference type="InParanoid" id="A0A316VAM8"/>
<evidence type="ECO:0000256" key="1">
    <source>
        <dbReference type="ARBA" id="ARBA00007583"/>
    </source>
</evidence>
<dbReference type="GO" id="GO:0005794">
    <property type="term" value="C:Golgi apparatus"/>
    <property type="evidence" value="ECO:0007669"/>
    <property type="project" value="TreeGrafter"/>
</dbReference>
<evidence type="ECO:0000313" key="6">
    <source>
        <dbReference type="Proteomes" id="UP000245771"/>
    </source>
</evidence>
<evidence type="ECO:0000313" key="5">
    <source>
        <dbReference type="EMBL" id="PWN34138.1"/>
    </source>
</evidence>
<evidence type="ECO:0000259" key="3">
    <source>
        <dbReference type="Pfam" id="PF11380"/>
    </source>
</evidence>
<dbReference type="GeneID" id="37023631"/>
<keyword evidence="6" id="KW-1185">Reference proteome</keyword>
<dbReference type="InterPro" id="IPR047141">
    <property type="entry name" value="Stealth"/>
</dbReference>
<dbReference type="EMBL" id="KZ819604">
    <property type="protein sequence ID" value="PWN34138.1"/>
    <property type="molecule type" value="Genomic_DNA"/>
</dbReference>
<dbReference type="GO" id="GO:0016772">
    <property type="term" value="F:transferase activity, transferring phosphorus-containing groups"/>
    <property type="evidence" value="ECO:0007669"/>
    <property type="project" value="InterPro"/>
</dbReference>
<dbReference type="OrthoDB" id="263283at2759"/>
<dbReference type="Pfam" id="PF17102">
    <property type="entry name" value="Stealth_CR3"/>
    <property type="match status" value="1"/>
</dbReference>
<protein>
    <recommendedName>
        <fullName evidence="7">Stealth protein CR2 conserved region 2 domain-containing protein</fullName>
    </recommendedName>
</protein>
<feature type="domain" description="Stealth protein CR3 conserved region 3" evidence="4">
    <location>
        <begin position="254"/>
        <end position="301"/>
    </location>
</feature>
<dbReference type="PANTHER" id="PTHR24045">
    <property type="match status" value="1"/>
</dbReference>
<comment type="similarity">
    <text evidence="1">Belongs to the stealth family.</text>
</comment>
<reference evidence="5 6" key="1">
    <citation type="journal article" date="2018" name="Mol. Biol. Evol.">
        <title>Broad Genomic Sampling Reveals a Smut Pathogenic Ancestry of the Fungal Clade Ustilaginomycotina.</title>
        <authorList>
            <person name="Kijpornyongpan T."/>
            <person name="Mondo S.J."/>
            <person name="Barry K."/>
            <person name="Sandor L."/>
            <person name="Lee J."/>
            <person name="Lipzen A."/>
            <person name="Pangilinan J."/>
            <person name="LaButti K."/>
            <person name="Hainaut M."/>
            <person name="Henrissat B."/>
            <person name="Grigoriev I.V."/>
            <person name="Spatafora J.W."/>
            <person name="Aime M.C."/>
        </authorList>
    </citation>
    <scope>NUCLEOTIDE SEQUENCE [LARGE SCALE GENOMIC DNA]</scope>
    <source>
        <strain evidence="5 6">MCA 3882</strain>
    </source>
</reference>
<dbReference type="STRING" id="1280837.A0A316VAM8"/>
<dbReference type="InterPro" id="IPR031357">
    <property type="entry name" value="Stealth_CR3"/>
</dbReference>
<evidence type="ECO:0000256" key="2">
    <source>
        <dbReference type="ARBA" id="ARBA00022679"/>
    </source>
</evidence>
<dbReference type="PANTHER" id="PTHR24045:SF0">
    <property type="entry name" value="N-ACETYLGLUCOSAMINE-1-PHOSPHOTRANSFERASE SUBUNITS ALPHA_BETA"/>
    <property type="match status" value="1"/>
</dbReference>
<dbReference type="Pfam" id="PF11380">
    <property type="entry name" value="Stealth_CR2"/>
    <property type="match status" value="1"/>
</dbReference>
<accession>A0A316VAM8</accession>
<sequence>MPPIMLGGKNGSRLSPILIFCLFCFGFLFFVRPHLNGIVNGARDHSRQWVSTNQSIAKPSSASQPPLSFDWASDVSVVYTWVNGSVPEQARLRKQYGGPSISGRFRDNEDLRFSMRTWINNAPWHTGKIYIVSPTPPDWLDLTHPRVEWVDQNTIIPTKYQPAFTSNIIEQYLYRIPGLTERFIHLNDDYMIDRKISPSDLFTAEGGARFFYSRTNVNDDPRPRTGIWFRSLLNTVDAIERAYGTDKGQTRFLKHAPYVYYKSAMEGVHRRFKDVLEVTNHHKFRHEQDVLLPYLHHAYVINEGSRCCSLKYDVVNWKKTAKDSTLLIWTEDVENNVYSIENIGKPLFLTINDSMGRGNPVAAELQIRQFYQSRYGHLRSPYEKEHLRI</sequence>
<name>A0A316VAM8_9BASI</name>
<feature type="domain" description="Stealth protein CR2 conserved region 2" evidence="3">
    <location>
        <begin position="104"/>
        <end position="208"/>
    </location>
</feature>
<dbReference type="RefSeq" id="XP_025354440.1">
    <property type="nucleotide sequence ID" value="XM_025501850.1"/>
</dbReference>
<evidence type="ECO:0000259" key="4">
    <source>
        <dbReference type="Pfam" id="PF17102"/>
    </source>
</evidence>